<dbReference type="Pfam" id="PF24807">
    <property type="entry name" value="WD40_CDC20-Fz"/>
    <property type="match status" value="1"/>
</dbReference>
<evidence type="ECO:0000256" key="4">
    <source>
        <dbReference type="PROSITE-ProRule" id="PRU00221"/>
    </source>
</evidence>
<dbReference type="GO" id="GO:1990757">
    <property type="term" value="F:ubiquitin ligase activator activity"/>
    <property type="evidence" value="ECO:0007669"/>
    <property type="project" value="TreeGrafter"/>
</dbReference>
<feature type="repeat" description="WD" evidence="4">
    <location>
        <begin position="257"/>
        <end position="288"/>
    </location>
</feature>
<evidence type="ECO:0000256" key="5">
    <source>
        <dbReference type="SAM" id="MobiDB-lite"/>
    </source>
</evidence>
<evidence type="ECO:0000256" key="1">
    <source>
        <dbReference type="ARBA" id="ARBA00006445"/>
    </source>
</evidence>
<dbReference type="InterPro" id="IPR001680">
    <property type="entry name" value="WD40_rpt"/>
</dbReference>
<dbReference type="SMART" id="SM00320">
    <property type="entry name" value="WD40"/>
    <property type="match status" value="5"/>
</dbReference>
<dbReference type="Proteomes" id="UP000694403">
    <property type="component" value="Unplaced"/>
</dbReference>
<dbReference type="GO" id="GO:1905786">
    <property type="term" value="P:positive regulation of anaphase-promoting complex-dependent catabolic process"/>
    <property type="evidence" value="ECO:0007669"/>
    <property type="project" value="TreeGrafter"/>
</dbReference>
<dbReference type="AlphaFoldDB" id="A0A8C3T354"/>
<dbReference type="PROSITE" id="PS50082">
    <property type="entry name" value="WD_REPEATS_2"/>
    <property type="match status" value="2"/>
</dbReference>
<evidence type="ECO:0000256" key="2">
    <source>
        <dbReference type="ARBA" id="ARBA00022574"/>
    </source>
</evidence>
<dbReference type="InterPro" id="IPR033010">
    <property type="entry name" value="Cdc20/Fizzy"/>
</dbReference>
<feature type="region of interest" description="Disordered" evidence="5">
    <location>
        <begin position="29"/>
        <end position="83"/>
    </location>
</feature>
<dbReference type="InterPro" id="IPR036322">
    <property type="entry name" value="WD40_repeat_dom_sf"/>
</dbReference>
<dbReference type="InterPro" id="IPR015943">
    <property type="entry name" value="WD40/YVTN_repeat-like_dom_sf"/>
</dbReference>
<feature type="domain" description="CDC20/Fizzy WD40" evidence="6">
    <location>
        <begin position="197"/>
        <end position="423"/>
    </location>
</feature>
<keyword evidence="8" id="KW-1185">Reference proteome</keyword>
<keyword evidence="3" id="KW-0677">Repeat</keyword>
<dbReference type="GO" id="GO:0031145">
    <property type="term" value="P:anaphase-promoting complex-dependent catabolic process"/>
    <property type="evidence" value="ECO:0007669"/>
    <property type="project" value="TreeGrafter"/>
</dbReference>
<dbReference type="Gene3D" id="2.130.10.10">
    <property type="entry name" value="YVTN repeat-like/Quinoprotein amine dehydrogenase"/>
    <property type="match status" value="1"/>
</dbReference>
<accession>A0A8C3T354</accession>
<dbReference type="CDD" id="cd00200">
    <property type="entry name" value="WD40"/>
    <property type="match status" value="1"/>
</dbReference>
<dbReference type="InterPro" id="IPR056150">
    <property type="entry name" value="WD40_CDC20-Fz"/>
</dbReference>
<proteinExistence type="inferred from homology"/>
<evidence type="ECO:0000313" key="7">
    <source>
        <dbReference type="Ensembl" id="ENSCSRP00000024162.1"/>
    </source>
</evidence>
<dbReference type="SUPFAM" id="SSF50978">
    <property type="entry name" value="WD40 repeat-like"/>
    <property type="match status" value="1"/>
</dbReference>
<keyword evidence="2 4" id="KW-0853">WD repeat</keyword>
<evidence type="ECO:0000313" key="8">
    <source>
        <dbReference type="Proteomes" id="UP000694403"/>
    </source>
</evidence>
<evidence type="ECO:0000259" key="6">
    <source>
        <dbReference type="Pfam" id="PF24807"/>
    </source>
</evidence>
<organism evidence="7 8">
    <name type="scientific">Chelydra serpentina</name>
    <name type="common">Snapping turtle</name>
    <name type="synonym">Testudo serpentina</name>
    <dbReference type="NCBI Taxonomy" id="8475"/>
    <lineage>
        <taxon>Eukaryota</taxon>
        <taxon>Metazoa</taxon>
        <taxon>Chordata</taxon>
        <taxon>Craniata</taxon>
        <taxon>Vertebrata</taxon>
        <taxon>Euteleostomi</taxon>
        <taxon>Archelosauria</taxon>
        <taxon>Testudinata</taxon>
        <taxon>Testudines</taxon>
        <taxon>Cryptodira</taxon>
        <taxon>Durocryptodira</taxon>
        <taxon>Americhelydia</taxon>
        <taxon>Chelydroidea</taxon>
        <taxon>Chelydridae</taxon>
        <taxon>Chelydra</taxon>
    </lineage>
</organism>
<evidence type="ECO:0000256" key="3">
    <source>
        <dbReference type="ARBA" id="ARBA00022737"/>
    </source>
</evidence>
<sequence>MAQFVFESDLHGLLKLDTPIPNAPLARWQRKAKESNASVAGPGPSPANTSTTGLSPMKPANRSHSTSKTPSKTPGESELGLEQTIPMCRKKSKYGRRPAWLNSEILARLKHKKAAYKKWKIGLMTREEYKSIAQACRSEIRKAKSHLELQLAGDVRSNKKGFFRYVSNKKKDWTAKECINVTRALFSSPCTIREMAALNVSLQLWDIQQQKRLRNMTSHSSRVGSLSWNSYILSSGARTGHIHHHDVRVAEHHVATLAGHTQEVCGLKWSPDGRYLASGGNDNLVNVWPCAQGDSGDFAPVQTFTQHQGAVKAVAWCPWQSNVLATGGGTSDRHIRIWNVCSGTCLNAVDAHSQVCSILWSTNYKEFISGHGFAHNQLVVWKYPTMAKVTELKGHTARVLNLTMSPDGSIVASAAADETLRLWRCFEMDPVKKKEKAGSAKSSIIHQGIR</sequence>
<protein>
    <submittedName>
        <fullName evidence="7">Cell division cycle 20</fullName>
    </submittedName>
</protein>
<reference evidence="7" key="1">
    <citation type="submission" date="2025-08" db="UniProtKB">
        <authorList>
            <consortium name="Ensembl"/>
        </authorList>
    </citation>
    <scope>IDENTIFICATION</scope>
</reference>
<dbReference type="PROSITE" id="PS50294">
    <property type="entry name" value="WD_REPEATS_REGION"/>
    <property type="match status" value="2"/>
</dbReference>
<dbReference type="GO" id="GO:0010997">
    <property type="term" value="F:anaphase-promoting complex binding"/>
    <property type="evidence" value="ECO:0007669"/>
    <property type="project" value="InterPro"/>
</dbReference>
<dbReference type="PANTHER" id="PTHR19918">
    <property type="entry name" value="CELL DIVISION CYCLE 20 CDC20 FIZZY -RELATED"/>
    <property type="match status" value="1"/>
</dbReference>
<comment type="similarity">
    <text evidence="1">Belongs to the WD repeat CDC20/Fizzy family.</text>
</comment>
<dbReference type="Ensembl" id="ENSCSRT00000025197.1">
    <property type="protein sequence ID" value="ENSCSRP00000024162.1"/>
    <property type="gene ID" value="ENSCSRG00000017960.1"/>
</dbReference>
<reference evidence="7" key="2">
    <citation type="submission" date="2025-09" db="UniProtKB">
        <authorList>
            <consortium name="Ensembl"/>
        </authorList>
    </citation>
    <scope>IDENTIFICATION</scope>
</reference>
<dbReference type="PANTHER" id="PTHR19918:SF3">
    <property type="entry name" value="CELL DIVISION CYCLE PROTEIN 20 HOMOLOG"/>
    <property type="match status" value="1"/>
</dbReference>
<name>A0A8C3T354_CHESE</name>
<dbReference type="GO" id="GO:0005680">
    <property type="term" value="C:anaphase-promoting complex"/>
    <property type="evidence" value="ECO:0007669"/>
    <property type="project" value="TreeGrafter"/>
</dbReference>
<feature type="repeat" description="WD" evidence="4">
    <location>
        <begin position="392"/>
        <end position="423"/>
    </location>
</feature>